<evidence type="ECO:0000259" key="2">
    <source>
        <dbReference type="SMART" id="SM00470"/>
    </source>
</evidence>
<evidence type="ECO:0000313" key="4">
    <source>
        <dbReference type="Proteomes" id="UP000247284"/>
    </source>
</evidence>
<dbReference type="InterPro" id="IPR003115">
    <property type="entry name" value="ParB_N"/>
</dbReference>
<accession>A0A2U8UUC0</accession>
<dbReference type="InterPro" id="IPR036086">
    <property type="entry name" value="ParB/Sulfiredoxin_sf"/>
</dbReference>
<proteinExistence type="predicted"/>
<dbReference type="KEGG" id="vg:54992627"/>
<dbReference type="EMBL" id="MH183162">
    <property type="protein sequence ID" value="AWN07672.1"/>
    <property type="molecule type" value="Genomic_DNA"/>
</dbReference>
<dbReference type="RefSeq" id="YP_009801939.1">
    <property type="nucleotide sequence ID" value="NC_047977.1"/>
</dbReference>
<dbReference type="Gene3D" id="3.90.1530.10">
    <property type="entry name" value="Conserved hypothetical protein from pyrococcus furiosus pfu- 392566-001, ParB domain"/>
    <property type="match status" value="1"/>
</dbReference>
<name>A0A2U8UUC0_9CAUD</name>
<dbReference type="CDD" id="cd16397">
    <property type="entry name" value="IbrB_like"/>
    <property type="match status" value="1"/>
</dbReference>
<evidence type="ECO:0000256" key="1">
    <source>
        <dbReference type="SAM" id="MobiDB-lite"/>
    </source>
</evidence>
<dbReference type="SMART" id="SM00470">
    <property type="entry name" value="ParB"/>
    <property type="match status" value="1"/>
</dbReference>
<dbReference type="SUPFAM" id="SSF110849">
    <property type="entry name" value="ParB/Sulfiredoxin"/>
    <property type="match status" value="1"/>
</dbReference>
<evidence type="ECO:0000313" key="3">
    <source>
        <dbReference type="EMBL" id="AWN07672.1"/>
    </source>
</evidence>
<keyword evidence="4" id="KW-1185">Reference proteome</keyword>
<reference evidence="3 4" key="1">
    <citation type="submission" date="2018-04" db="EMBL/GenBank/DDBJ databases">
        <authorList>
            <person name="Stanton A.-C.J."/>
            <person name="Garlena R.A."/>
            <person name="Russell D.A."/>
            <person name="Pope W.H."/>
            <person name="Jacobs-Sera D."/>
            <person name="Hatfull G.F."/>
        </authorList>
    </citation>
    <scope>NUCLEOTIDE SEQUENCE [LARGE SCALE GENOMIC DNA]</scope>
</reference>
<feature type="domain" description="ParB-like N-terminal" evidence="2">
    <location>
        <begin position="78"/>
        <end position="179"/>
    </location>
</feature>
<dbReference type="GeneID" id="54992627"/>
<protein>
    <submittedName>
        <fullName evidence="3">ParB-like nuclease domain protein</fullName>
    </submittedName>
</protein>
<organism evidence="3 4">
    <name type="scientific">Microbacterium phage Hendrix</name>
    <dbReference type="NCBI Taxonomy" id="2182341"/>
    <lineage>
        <taxon>Viruses</taxon>
        <taxon>Duplodnaviria</taxon>
        <taxon>Heunggongvirae</taxon>
        <taxon>Uroviricota</taxon>
        <taxon>Caudoviricetes</taxon>
        <taxon>Rogerhendrixvirus</taxon>
        <taxon>Rogerhendrixvirus hendrix</taxon>
    </lineage>
</organism>
<sequence>MTDTTTTTTTPEGQTLSGQGIGHIVENRVLSELEKEAGTSGGTRGEPKLPYPQVREILAQIAELTAQLPWSHPVKNVQWVPIDDVRANDYNPNSVPKEEMRLLHTSISEDGYTMPIVAIYDDENSTSERPKYVIVDGFHRYTTMRIFQDTYDTTGGYLPVVVIDKPLADRIASTVRHNRARGKHSVAGMGNLIHQMLMEGASDADIISKVGVDAEELMRLKHITGYSKLYAERENYSKVALTGTQMRVKAEFKKEHPDERIEKF</sequence>
<dbReference type="Proteomes" id="UP000247284">
    <property type="component" value="Segment"/>
</dbReference>
<feature type="region of interest" description="Disordered" evidence="1">
    <location>
        <begin position="1"/>
        <end position="22"/>
    </location>
</feature>
<feature type="compositionally biased region" description="Low complexity" evidence="1">
    <location>
        <begin position="1"/>
        <end position="10"/>
    </location>
</feature>
<gene>
    <name evidence="3" type="primary">1</name>
    <name evidence="3" type="ORF">PBI_HENDRIX_1</name>
</gene>